<sequence>MLKETIRSLHKRLNYYTPVYSWMPKGTPVVDNEGNLVLTSQGEPILSQSLERSRATYGPKYYYRESAPTGSFSRDADYELQGNPRLYATTRKWRLKSLTSSKNTDYSIGELEERFKAMVSKEELSRRFPFLTQDSSSTPLSLHQQAIEPPIYNYEVLLCRSFRFFQKFLPASISWEYSIDDSSISLTARTEVFLLLHGNNKMYPKALNTISSCASPSNQSDINNVYPNGCLKVIKAYLLVKDNLKTKQ</sequence>
<comment type="caution">
    <text evidence="1">The sequence shown here is derived from an EMBL/GenBank/DDBJ whole genome shotgun (WGS) entry which is preliminary data.</text>
</comment>
<evidence type="ECO:0000313" key="1">
    <source>
        <dbReference type="EMBL" id="KAL2347322.1"/>
    </source>
</evidence>
<dbReference type="Proteomes" id="UP001603857">
    <property type="component" value="Unassembled WGS sequence"/>
</dbReference>
<organism evidence="1 2">
    <name type="scientific">Flemingia macrophylla</name>
    <dbReference type="NCBI Taxonomy" id="520843"/>
    <lineage>
        <taxon>Eukaryota</taxon>
        <taxon>Viridiplantae</taxon>
        <taxon>Streptophyta</taxon>
        <taxon>Embryophyta</taxon>
        <taxon>Tracheophyta</taxon>
        <taxon>Spermatophyta</taxon>
        <taxon>Magnoliopsida</taxon>
        <taxon>eudicotyledons</taxon>
        <taxon>Gunneridae</taxon>
        <taxon>Pentapetalae</taxon>
        <taxon>rosids</taxon>
        <taxon>fabids</taxon>
        <taxon>Fabales</taxon>
        <taxon>Fabaceae</taxon>
        <taxon>Papilionoideae</taxon>
        <taxon>50 kb inversion clade</taxon>
        <taxon>NPAAA clade</taxon>
        <taxon>indigoferoid/millettioid clade</taxon>
        <taxon>Phaseoleae</taxon>
        <taxon>Flemingia</taxon>
    </lineage>
</organism>
<name>A0ABD1NGR2_9FABA</name>
<accession>A0ABD1NGR2</accession>
<proteinExistence type="predicted"/>
<gene>
    <name evidence="1" type="ORF">Fmac_001322</name>
</gene>
<protein>
    <submittedName>
        <fullName evidence="1">Uncharacterized protein</fullName>
    </submittedName>
</protein>
<keyword evidence="2" id="KW-1185">Reference proteome</keyword>
<dbReference type="EMBL" id="JBGMDY010000001">
    <property type="protein sequence ID" value="KAL2347322.1"/>
    <property type="molecule type" value="Genomic_DNA"/>
</dbReference>
<dbReference type="AlphaFoldDB" id="A0ABD1NGR2"/>
<reference evidence="1 2" key="1">
    <citation type="submission" date="2024-08" db="EMBL/GenBank/DDBJ databases">
        <title>Insights into the chromosomal genome structure of Flemingia macrophylla.</title>
        <authorList>
            <person name="Ding Y."/>
            <person name="Zhao Y."/>
            <person name="Bi W."/>
            <person name="Wu M."/>
            <person name="Zhao G."/>
            <person name="Gong Y."/>
            <person name="Li W."/>
            <person name="Zhang P."/>
        </authorList>
    </citation>
    <scope>NUCLEOTIDE SEQUENCE [LARGE SCALE GENOMIC DNA]</scope>
    <source>
        <strain evidence="1">DYQJB</strain>
        <tissue evidence="1">Leaf</tissue>
    </source>
</reference>
<evidence type="ECO:0000313" key="2">
    <source>
        <dbReference type="Proteomes" id="UP001603857"/>
    </source>
</evidence>